<accession>A0ABS6AVP3</accession>
<sequence length="74" mass="7817">MALLIGGIGFAAGTAFSGGDGGHHAHHDVNANHPFWQNHEGWIHRGEHLRHRLRLTPAAPSANPAPASVPAHPN</sequence>
<comment type="caution">
    <text evidence="1">The sequence shown here is derived from an EMBL/GenBank/DDBJ whole genome shotgun (WGS) entry which is preliminary data.</text>
</comment>
<reference evidence="1 2" key="1">
    <citation type="submission" date="2021-06" db="EMBL/GenBank/DDBJ databases">
        <title>Actinomycetes sequencing.</title>
        <authorList>
            <person name="Shan Q."/>
        </authorList>
    </citation>
    <scope>NUCLEOTIDE SEQUENCE [LARGE SCALE GENOMIC DNA]</scope>
    <source>
        <strain evidence="1 2">NEAU-G5</strain>
    </source>
</reference>
<dbReference type="Proteomes" id="UP000733379">
    <property type="component" value="Unassembled WGS sequence"/>
</dbReference>
<protein>
    <submittedName>
        <fullName evidence="1">Uncharacterized protein</fullName>
    </submittedName>
</protein>
<name>A0ABS6AVP3_9NOCA</name>
<evidence type="ECO:0000313" key="2">
    <source>
        <dbReference type="Proteomes" id="UP000733379"/>
    </source>
</evidence>
<proteinExistence type="predicted"/>
<keyword evidence="2" id="KW-1185">Reference proteome</keyword>
<dbReference type="RefSeq" id="WP_215916996.1">
    <property type="nucleotide sequence ID" value="NZ_JAHKNI010000003.1"/>
</dbReference>
<organism evidence="1 2">
    <name type="scientific">Nocardia albiluteola</name>
    <dbReference type="NCBI Taxonomy" id="2842303"/>
    <lineage>
        <taxon>Bacteria</taxon>
        <taxon>Bacillati</taxon>
        <taxon>Actinomycetota</taxon>
        <taxon>Actinomycetes</taxon>
        <taxon>Mycobacteriales</taxon>
        <taxon>Nocardiaceae</taxon>
        <taxon>Nocardia</taxon>
    </lineage>
</organism>
<dbReference type="EMBL" id="JAHKNI010000003">
    <property type="protein sequence ID" value="MBU3062107.1"/>
    <property type="molecule type" value="Genomic_DNA"/>
</dbReference>
<gene>
    <name evidence="1" type="ORF">KO481_11295</name>
</gene>
<evidence type="ECO:0000313" key="1">
    <source>
        <dbReference type="EMBL" id="MBU3062107.1"/>
    </source>
</evidence>